<feature type="compositionally biased region" description="Polar residues" evidence="11">
    <location>
        <begin position="41"/>
        <end position="74"/>
    </location>
</feature>
<feature type="domain" description="AGC-kinase C-terminal" evidence="14">
    <location>
        <begin position="1952"/>
        <end position="2060"/>
    </location>
</feature>
<evidence type="ECO:0000256" key="4">
    <source>
        <dbReference type="ARBA" id="ARBA00022679"/>
    </source>
</evidence>
<dbReference type="PANTHER" id="PTHR24356:SF1">
    <property type="entry name" value="SERINE_THREONINE-PROTEIN KINASE GREATWALL"/>
    <property type="match status" value="1"/>
</dbReference>
<dbReference type="GO" id="GO:0004674">
    <property type="term" value="F:protein serine/threonine kinase activity"/>
    <property type="evidence" value="ECO:0007669"/>
    <property type="project" value="UniProtKB-KW"/>
</dbReference>
<evidence type="ECO:0000313" key="15">
    <source>
        <dbReference type="EMBL" id="GAN07120.1"/>
    </source>
</evidence>
<keyword evidence="2" id="KW-0723">Serine/threonine-protein kinase</keyword>
<feature type="region of interest" description="Disordered" evidence="11">
    <location>
        <begin position="642"/>
        <end position="665"/>
    </location>
</feature>
<dbReference type="Gene3D" id="1.10.510.10">
    <property type="entry name" value="Transferase(Phosphotransferase) domain 1"/>
    <property type="match status" value="2"/>
</dbReference>
<protein>
    <recommendedName>
        <fullName evidence="1">non-specific serine/threonine protein kinase</fullName>
        <ecNumber evidence="1">2.7.11.1</ecNumber>
    </recommendedName>
</protein>
<feature type="region of interest" description="Disordered" evidence="11">
    <location>
        <begin position="39"/>
        <end position="113"/>
    </location>
</feature>
<evidence type="ECO:0000259" key="14">
    <source>
        <dbReference type="PROSITE" id="PS51285"/>
    </source>
</evidence>
<dbReference type="InterPro" id="IPR000961">
    <property type="entry name" value="AGC-kinase_C"/>
</dbReference>
<evidence type="ECO:0000256" key="8">
    <source>
        <dbReference type="ARBA" id="ARBA00047899"/>
    </source>
</evidence>
<dbReference type="CDD" id="cd17546">
    <property type="entry name" value="REC_hyHK_CKI1_RcsC-like"/>
    <property type="match status" value="1"/>
</dbReference>
<dbReference type="FunFam" id="1.10.510.10:FF:000340">
    <property type="entry name" value="Serine threonine protein kinase"/>
    <property type="match status" value="1"/>
</dbReference>
<reference evidence="15" key="1">
    <citation type="submission" date="2014-09" db="EMBL/GenBank/DDBJ databases">
        <title>Draft genome sequence of an oleaginous Mucoromycotina fungus Mucor ambiguus NBRC6742.</title>
        <authorList>
            <person name="Takeda I."/>
            <person name="Yamane N."/>
            <person name="Morita T."/>
            <person name="Tamano K."/>
            <person name="Machida M."/>
            <person name="Baker S."/>
            <person name="Koike H."/>
        </authorList>
    </citation>
    <scope>NUCLEOTIDE SEQUENCE</scope>
    <source>
        <strain evidence="15">NBRC 6742</strain>
    </source>
</reference>
<dbReference type="InterPro" id="IPR011006">
    <property type="entry name" value="CheY-like_superfamily"/>
</dbReference>
<evidence type="ECO:0000256" key="5">
    <source>
        <dbReference type="ARBA" id="ARBA00022741"/>
    </source>
</evidence>
<feature type="compositionally biased region" description="Low complexity" evidence="11">
    <location>
        <begin position="648"/>
        <end position="664"/>
    </location>
</feature>
<organism evidence="15">
    <name type="scientific">Mucor ambiguus</name>
    <dbReference type="NCBI Taxonomy" id="91626"/>
    <lineage>
        <taxon>Eukaryota</taxon>
        <taxon>Fungi</taxon>
        <taxon>Fungi incertae sedis</taxon>
        <taxon>Mucoromycota</taxon>
        <taxon>Mucoromycotina</taxon>
        <taxon>Mucoromycetes</taxon>
        <taxon>Mucorales</taxon>
        <taxon>Mucorineae</taxon>
        <taxon>Mucoraceae</taxon>
        <taxon>Mucor</taxon>
    </lineage>
</organism>
<dbReference type="SMART" id="SM00220">
    <property type="entry name" value="S_TKc"/>
    <property type="match status" value="1"/>
</dbReference>
<feature type="compositionally biased region" description="Low complexity" evidence="11">
    <location>
        <begin position="1783"/>
        <end position="1797"/>
    </location>
</feature>
<feature type="compositionally biased region" description="Low complexity" evidence="11">
    <location>
        <begin position="1472"/>
        <end position="1487"/>
    </location>
</feature>
<feature type="region of interest" description="Disordered" evidence="11">
    <location>
        <begin position="220"/>
        <end position="255"/>
    </location>
</feature>
<dbReference type="CDD" id="cd05611">
    <property type="entry name" value="STKc_Rim15_like"/>
    <property type="match status" value="1"/>
</dbReference>
<evidence type="ECO:0000259" key="12">
    <source>
        <dbReference type="PROSITE" id="PS50011"/>
    </source>
</evidence>
<dbReference type="PROSITE" id="PS00108">
    <property type="entry name" value="PROTEIN_KINASE_ST"/>
    <property type="match status" value="1"/>
</dbReference>
<dbReference type="SUPFAM" id="SSF56112">
    <property type="entry name" value="Protein kinase-like (PK-like)"/>
    <property type="match status" value="1"/>
</dbReference>
<sequence>MDQVAPRTTSAAEAAPPTASIMTAADEAASIDNHAAISQPFFKSTQPRSSPANASVSHVTTKAEITNPSASNSRVKGVPIPPPLLLKRRLSRSSMSSMDDDHSSKQSGSAVSLPLQVSPIISGTASRPISSKTKSMWTHGNSGDEMASSLGSESDTIANKIKTAPSATSPMHSLRYANSPPAGSGGKYMIKSKRSSWIVDAGVERGGGIGGGGVVQTTDASDTMNSTPSAPGSLPETVRFSRSRKSSTIDENNTTRSKLRESNFFFDRHQRTSSISSILTDNISVLSGSDEYESCHDNDGSVISAAGNNKHSSECLLRNMSSAELADIINGNIPNPVYSHPSTIPEYQQSIQTFLKRQLSNSTVISPRLIPEADKDVVEIDLDDSFSCPYNNALDTYSRYQSPVYPAIFLNDNDNANDGMNRDDTQVATIDDMDTNAVDSISVPDVNEDYFSWAAQPCQKSKSVPIRRRSLAKATKSANKGSYAHKLQSSRLAKIRKWSPYHQQQQQQHHYQHTHPNWINWMDASVITTNDKIASWWNSVIQQLDNADSVQLQQSPTLPSDKKQQKHHVSLHLQDLPYQFPTVAATAATATTTATTTTTFSTSEPAANNNSSGTACSTPSRSHHASVGYRFNHPNKNPFLHFGENYDSFSSPHKQPSSKQQQPSACPRLTIKTRLYAAKEACNLELRRIIDGLNEYVEKGLLYQKEEQDLLNWDASIKQQQTNTSNTEEKEEGMVAMISEDSYLPTPFILTLQDVICLAQSVLDTDLEVFLENSGACADTVSRIQALGLKWEYHREWPCREWYVRLLLSVAALNRVVEWWQAERSFWSNATTTAVTPTPTTTSNSTTATVTPLFKPTLLTEEAATSSVSTLRTRDNSVMSNSYHTNEDDTCQLQEEADIGQSRTIVMELSLTSSTIQYLSPVWHDVIGTRSQSMIGLNISQLLEHQDKDVFCTATAEMLADDSRTVEVVFHVINDQDSKQPFVMEGKGMLMYNHVTGEPSHTMWVIKLLEMSRRWSTLISQVTSTSVSDLMPLEKPPFLSERKMPSSSVIESIKTVAMRRAISQGGTPVSQSMDSTSHLLTLSPALCNICERWVVAAFFEQHAELCAEIHRAEMDVVTCNDSLTELRHYVQGLCDLTSSEVQELESNPEAHLLHQVDTIFEDDENDAASINSGNDSIFGEALPLEEDKVSPLERKRAELEKYICLLDIMNTALSIATPGSDDTTTDEDAHGPHSPHLKQSSVSKAKIIQILYWRAPQADDADTESLIHDIEVITKSKVDSVNRMQDCLEYNERTRKNFQMNVMHDSEWSEFVAPPQDEKKLEEMETPEAVDAELEHPAETSPVVEQSSSRQRIPPPAPPAKKPSEDEDKGNVNRKKSIFKKIKDWKSKGRRCSSKQSKRTSKRKQNISNSSAGTSSHMPPPLSTNTAITTSSTQHPSISGTRILEIEVIDTPMASPKFPILTGSAVVPPPRRSSLTHQQQRLQQQSSGATTPALVKSPLSPLPAAVSTASTTTRPVPPSIKDFDIIKPISKGAFGSVFLAKKRVTGDYYAIKFLKKSDMIAKNQVTNVKAERMILMTQTDSPFVTKLYYTFQSKDYLYLVMEYLNGGDCSSLIKVLGTLPCDWARNYLAEVALGLSYLHDRHIIHRDLKPDNLLIDQNGHLKLTDFGLSRIGFLDRRVRDELSHGPFSLLPSSPAPSRSGTPPQSPSANSTMPLSSGGSGKLYKHSYFSLLFDGKKNRRGSHASSASGGGESVHGGNQSSSTFVHNGETINAPLNLHDDLDPTTSSSTNSITTSTTSVRPHRQRTSSGLLSSGLITPAAFVHGATSTTDNNNNQSAENGAGDGRQQQQEQAVGTPDYLAPESILGTGQDSMVDWWALGVICYEFLYGYPPFHAETPDKVFENILSRNIDWHKDDIQLPEEAYDFMERLLTLDPEQRLGRNGPEEVRKHPFFKDLDWDKLLSESPSFVPQPMNEEDTDYFDARGATMMMEQQDNLQNLVLEEIKRAQAIINEQNPDKIALVDGISGQATEVANADHSEVSFDDADFGTFVYKNLPVLEKANEDAIRKIRHERIVANTSSSSSLASMDRIHFRSLPAISRRKRSSIAETVHLRNGSNSSTGSNNSTASSLPPLSMIKTNTSVSTSLPCTPPLALSPSSSAKVVSGVISPNTSATPPYRRSVDISHAPINHAEKLKMAEDATPNRVRSVSSPGNRVAVLAAAAAAAASMGLPSTNYQSCPHAPPPPPISTSVAGSSPTSATSHHGSSSANSSCTNSPLTEKSHRHNMPLPLQISSSTAHPLDIETCSPLSANTQSTATIRTMNCLIADDNPISCKILETILHLLQCRCVIVRNGAQAIRCAMGDKVQFDFIFMDIRMPIIDGEAAARMIKSTNNINRNTPIIAVTAYERTLQLASVFDDTLCKPVTKEIVSRCIRHLSELQTNHNAIHWSSSSSAPIHQPQHPIESVFPLSTSSSPVNVKDSFSYPHHQHQHHQTVTSLPPSSVPHPSPYSVTVKRPSDALSTSLALD</sequence>
<keyword evidence="5" id="KW-0547">Nucleotide-binding</keyword>
<feature type="compositionally biased region" description="Polar residues" evidence="11">
    <location>
        <begin position="1824"/>
        <end position="1837"/>
    </location>
</feature>
<feature type="region of interest" description="Disordered" evidence="11">
    <location>
        <begin position="1685"/>
        <end position="1717"/>
    </location>
</feature>
<name>A0A0C9LVP2_9FUNG</name>
<dbReference type="InterPro" id="IPR001789">
    <property type="entry name" value="Sig_transdc_resp-reg_receiver"/>
</dbReference>
<feature type="domain" description="Protein kinase" evidence="12">
    <location>
        <begin position="1523"/>
        <end position="1951"/>
    </location>
</feature>
<feature type="compositionally biased region" description="Low complexity" evidence="11">
    <location>
        <begin position="1686"/>
        <end position="1699"/>
    </location>
</feature>
<comment type="catalytic activity">
    <reaction evidence="9">
        <text>L-seryl-[protein] + ATP = O-phospho-L-seryl-[protein] + ADP + H(+)</text>
        <dbReference type="Rhea" id="RHEA:17989"/>
        <dbReference type="Rhea" id="RHEA-COMP:9863"/>
        <dbReference type="Rhea" id="RHEA-COMP:11604"/>
        <dbReference type="ChEBI" id="CHEBI:15378"/>
        <dbReference type="ChEBI" id="CHEBI:29999"/>
        <dbReference type="ChEBI" id="CHEBI:30616"/>
        <dbReference type="ChEBI" id="CHEBI:83421"/>
        <dbReference type="ChEBI" id="CHEBI:456216"/>
        <dbReference type="EC" id="2.7.11.1"/>
    </reaction>
</comment>
<feature type="modified residue" description="4-aspartylphosphate" evidence="10">
    <location>
        <position position="2371"/>
    </location>
</feature>
<dbReference type="InterPro" id="IPR011009">
    <property type="entry name" value="Kinase-like_dom_sf"/>
</dbReference>
<feature type="compositionally biased region" description="Polar residues" evidence="11">
    <location>
        <begin position="1700"/>
        <end position="1716"/>
    </location>
</feature>
<keyword evidence="4" id="KW-0808">Transferase</keyword>
<feature type="region of interest" description="Disordered" evidence="11">
    <location>
        <begin position="2107"/>
        <end position="2131"/>
    </location>
</feature>
<dbReference type="GO" id="GO:0000160">
    <property type="term" value="P:phosphorelay signal transduction system"/>
    <property type="evidence" value="ECO:0007669"/>
    <property type="project" value="InterPro"/>
</dbReference>
<keyword evidence="16" id="KW-1185">Reference proteome</keyword>
<dbReference type="PROSITE" id="PS51285">
    <property type="entry name" value="AGC_KINASE_CTER"/>
    <property type="match status" value="1"/>
</dbReference>
<feature type="region of interest" description="Disordered" evidence="11">
    <location>
        <begin position="2233"/>
        <end position="2281"/>
    </location>
</feature>
<feature type="region of interest" description="Disordered" evidence="11">
    <location>
        <begin position="596"/>
        <end position="630"/>
    </location>
</feature>
<evidence type="ECO:0000256" key="1">
    <source>
        <dbReference type="ARBA" id="ARBA00012513"/>
    </source>
</evidence>
<evidence type="ECO:0000256" key="3">
    <source>
        <dbReference type="ARBA" id="ARBA00022553"/>
    </source>
</evidence>
<gene>
    <name evidence="15" type="ORF">MAM1_0149c06612</name>
</gene>
<dbReference type="InterPro" id="IPR050236">
    <property type="entry name" value="Ser_Thr_kinase_AGC"/>
</dbReference>
<proteinExistence type="predicted"/>
<dbReference type="Gene3D" id="3.40.50.2300">
    <property type="match status" value="1"/>
</dbReference>
<dbReference type="EC" id="2.7.11.1" evidence="1"/>
<dbReference type="Proteomes" id="UP000053815">
    <property type="component" value="Unassembled WGS sequence"/>
</dbReference>
<dbReference type="GO" id="GO:0005634">
    <property type="term" value="C:nucleus"/>
    <property type="evidence" value="ECO:0007669"/>
    <property type="project" value="TreeGrafter"/>
</dbReference>
<dbReference type="Pfam" id="PF00072">
    <property type="entry name" value="Response_reg"/>
    <property type="match status" value="1"/>
</dbReference>
<evidence type="ECO:0000256" key="10">
    <source>
        <dbReference type="PROSITE-ProRule" id="PRU00169"/>
    </source>
</evidence>
<feature type="region of interest" description="Disordered" evidence="11">
    <location>
        <begin position="1459"/>
        <end position="1494"/>
    </location>
</feature>
<feature type="compositionally biased region" description="Low complexity" evidence="11">
    <location>
        <begin position="2251"/>
        <end position="2274"/>
    </location>
</feature>
<dbReference type="Gene3D" id="3.30.200.20">
    <property type="entry name" value="Phosphorylase Kinase, domain 1"/>
    <property type="match status" value="1"/>
</dbReference>
<dbReference type="GO" id="GO:0005524">
    <property type="term" value="F:ATP binding"/>
    <property type="evidence" value="ECO:0007669"/>
    <property type="project" value="UniProtKB-KW"/>
</dbReference>
<evidence type="ECO:0000256" key="9">
    <source>
        <dbReference type="ARBA" id="ARBA00048679"/>
    </source>
</evidence>
<dbReference type="SMART" id="SM00448">
    <property type="entry name" value="REC"/>
    <property type="match status" value="1"/>
</dbReference>
<feature type="compositionally biased region" description="Low complexity" evidence="11">
    <location>
        <begin position="1"/>
        <end position="19"/>
    </location>
</feature>
<keyword evidence="3 10" id="KW-0597">Phosphoprotein</keyword>
<keyword evidence="7" id="KW-0067">ATP-binding</keyword>
<dbReference type="STRING" id="91626.A0A0C9LVP2"/>
<dbReference type="PANTHER" id="PTHR24356">
    <property type="entry name" value="SERINE/THREONINE-PROTEIN KINASE"/>
    <property type="match status" value="1"/>
</dbReference>
<feature type="region of interest" description="Disordered" evidence="11">
    <location>
        <begin position="1738"/>
        <end position="1809"/>
    </location>
</feature>
<feature type="region of interest" description="Disordered" evidence="11">
    <location>
        <begin position="1"/>
        <end position="26"/>
    </location>
</feature>
<feature type="compositionally biased region" description="Polar residues" evidence="11">
    <location>
        <begin position="220"/>
        <end position="230"/>
    </location>
</feature>
<evidence type="ECO:0000256" key="7">
    <source>
        <dbReference type="ARBA" id="ARBA00022840"/>
    </source>
</evidence>
<dbReference type="GO" id="GO:1901992">
    <property type="term" value="P:positive regulation of mitotic cell cycle phase transition"/>
    <property type="evidence" value="ECO:0007669"/>
    <property type="project" value="UniProtKB-ARBA"/>
</dbReference>
<evidence type="ECO:0000256" key="6">
    <source>
        <dbReference type="ARBA" id="ARBA00022777"/>
    </source>
</evidence>
<evidence type="ECO:0000259" key="13">
    <source>
        <dbReference type="PROSITE" id="PS50110"/>
    </source>
</evidence>
<feature type="compositionally biased region" description="Polar residues" evidence="11">
    <location>
        <begin position="1406"/>
        <end position="1439"/>
    </location>
</feature>
<evidence type="ECO:0000256" key="2">
    <source>
        <dbReference type="ARBA" id="ARBA00022527"/>
    </source>
</evidence>
<accession>A0A0C9LVP2</accession>
<evidence type="ECO:0000256" key="11">
    <source>
        <dbReference type="SAM" id="MobiDB-lite"/>
    </source>
</evidence>
<dbReference type="GO" id="GO:0005737">
    <property type="term" value="C:cytoplasm"/>
    <property type="evidence" value="ECO:0007669"/>
    <property type="project" value="TreeGrafter"/>
</dbReference>
<feature type="domain" description="Response regulatory" evidence="13">
    <location>
        <begin position="2320"/>
        <end position="2435"/>
    </location>
</feature>
<feature type="region of interest" description="Disordered" evidence="11">
    <location>
        <begin position="1307"/>
        <end position="1439"/>
    </location>
</feature>
<dbReference type="InterPro" id="IPR000719">
    <property type="entry name" value="Prot_kinase_dom"/>
</dbReference>
<dbReference type="OrthoDB" id="162894at2759"/>
<feature type="region of interest" description="Disordered" evidence="11">
    <location>
        <begin position="1823"/>
        <end position="1854"/>
    </location>
</feature>
<feature type="compositionally biased region" description="Low complexity" evidence="11">
    <location>
        <begin position="2112"/>
        <end position="2127"/>
    </location>
</feature>
<dbReference type="SUPFAM" id="SSF52172">
    <property type="entry name" value="CheY-like"/>
    <property type="match status" value="1"/>
</dbReference>
<dbReference type="Pfam" id="PF00069">
    <property type="entry name" value="Pkinase"/>
    <property type="match status" value="2"/>
</dbReference>
<feature type="compositionally biased region" description="Polar residues" evidence="11">
    <location>
        <begin position="600"/>
        <end position="620"/>
    </location>
</feature>
<dbReference type="InterPro" id="IPR008271">
    <property type="entry name" value="Ser/Thr_kinase_AS"/>
</dbReference>
<feature type="region of interest" description="Disordered" evidence="11">
    <location>
        <begin position="2447"/>
        <end position="2525"/>
    </location>
</feature>
<keyword evidence="6 15" id="KW-0418">Kinase</keyword>
<evidence type="ECO:0000313" key="16">
    <source>
        <dbReference type="Proteomes" id="UP000053815"/>
    </source>
</evidence>
<comment type="catalytic activity">
    <reaction evidence="8">
        <text>L-threonyl-[protein] + ATP = O-phospho-L-threonyl-[protein] + ADP + H(+)</text>
        <dbReference type="Rhea" id="RHEA:46608"/>
        <dbReference type="Rhea" id="RHEA-COMP:11060"/>
        <dbReference type="Rhea" id="RHEA-COMP:11605"/>
        <dbReference type="ChEBI" id="CHEBI:15378"/>
        <dbReference type="ChEBI" id="CHEBI:30013"/>
        <dbReference type="ChEBI" id="CHEBI:30616"/>
        <dbReference type="ChEBI" id="CHEBI:61977"/>
        <dbReference type="ChEBI" id="CHEBI:456216"/>
        <dbReference type="EC" id="2.7.11.1"/>
    </reaction>
</comment>
<dbReference type="FunFam" id="3.30.200.20:FF:001008">
    <property type="entry name" value="Serine/threonine-protein kinase cek1"/>
    <property type="match status" value="1"/>
</dbReference>
<dbReference type="EMBL" id="DF836438">
    <property type="protein sequence ID" value="GAN07120.1"/>
    <property type="molecule type" value="Genomic_DNA"/>
</dbReference>
<dbReference type="PROSITE" id="PS50011">
    <property type="entry name" value="PROTEIN_KINASE_DOM"/>
    <property type="match status" value="1"/>
</dbReference>
<feature type="compositionally biased region" description="Basic residues" evidence="11">
    <location>
        <begin position="1388"/>
        <end position="1405"/>
    </location>
</feature>
<dbReference type="PROSITE" id="PS50110">
    <property type="entry name" value="RESPONSE_REGULATORY"/>
    <property type="match status" value="1"/>
</dbReference>
<feature type="region of interest" description="Disordered" evidence="11">
    <location>
        <begin position="1217"/>
        <end position="1240"/>
    </location>
</feature>